<comment type="caution">
    <text evidence="1">The sequence shown here is derived from an EMBL/GenBank/DDBJ whole genome shotgun (WGS) entry which is preliminary data.</text>
</comment>
<organism evidence="1 2">
    <name type="scientific">Diploptera punctata</name>
    <name type="common">Pacific beetle cockroach</name>
    <dbReference type="NCBI Taxonomy" id="6984"/>
    <lineage>
        <taxon>Eukaryota</taxon>
        <taxon>Metazoa</taxon>
        <taxon>Ecdysozoa</taxon>
        <taxon>Arthropoda</taxon>
        <taxon>Hexapoda</taxon>
        <taxon>Insecta</taxon>
        <taxon>Pterygota</taxon>
        <taxon>Neoptera</taxon>
        <taxon>Polyneoptera</taxon>
        <taxon>Dictyoptera</taxon>
        <taxon>Blattodea</taxon>
        <taxon>Blaberoidea</taxon>
        <taxon>Blaberidae</taxon>
        <taxon>Diplopterinae</taxon>
        <taxon>Diploptera</taxon>
    </lineage>
</organism>
<evidence type="ECO:0000313" key="1">
    <source>
        <dbReference type="EMBL" id="KAJ9576163.1"/>
    </source>
</evidence>
<dbReference type="AlphaFoldDB" id="A0AAD8E3Q7"/>
<sequence length="238" mass="27687">MTLQNELTKLEETVKKFKIGASSYRKETIEDKILETVNEFGIPDVKLLTIKAKVAEAQQPHENEEFSNSDLVKILDEYEQELTKFMLMKSLWQQSSEASVVQAITNGDTPVDKETFRFVDESINEILNLQILLHDLMSEEQQITQQIAQKTGEYKLALFNNKKKVEKSKNKKQQVSPKILQQKKTMELKLEKMNTMMYLMTNLLTVSDVNYMTHTKWTKLLCDTANHVTMKDLVFKEK</sequence>
<gene>
    <name evidence="1" type="ORF">L9F63_006985</name>
</gene>
<reference evidence="1" key="1">
    <citation type="journal article" date="2023" name="IScience">
        <title>Live-bearing cockroach genome reveals convergent evolutionary mechanisms linked to viviparity in insects and beyond.</title>
        <authorList>
            <person name="Fouks B."/>
            <person name="Harrison M.C."/>
            <person name="Mikhailova A.A."/>
            <person name="Marchal E."/>
            <person name="English S."/>
            <person name="Carruthers M."/>
            <person name="Jennings E.C."/>
            <person name="Chiamaka E.L."/>
            <person name="Frigard R.A."/>
            <person name="Pippel M."/>
            <person name="Attardo G.M."/>
            <person name="Benoit J.B."/>
            <person name="Bornberg-Bauer E."/>
            <person name="Tobe S.S."/>
        </authorList>
    </citation>
    <scope>NUCLEOTIDE SEQUENCE</scope>
    <source>
        <strain evidence="1">Stay&amp;Tobe</strain>
    </source>
</reference>
<accession>A0AAD8E3Q7</accession>
<reference evidence="1" key="2">
    <citation type="submission" date="2023-05" db="EMBL/GenBank/DDBJ databases">
        <authorList>
            <person name="Fouks B."/>
        </authorList>
    </citation>
    <scope>NUCLEOTIDE SEQUENCE</scope>
    <source>
        <strain evidence="1">Stay&amp;Tobe</strain>
        <tissue evidence="1">Testes</tissue>
    </source>
</reference>
<proteinExistence type="predicted"/>
<name>A0AAD8E3Q7_DIPPU</name>
<evidence type="ECO:0000313" key="2">
    <source>
        <dbReference type="Proteomes" id="UP001233999"/>
    </source>
</evidence>
<protein>
    <submittedName>
        <fullName evidence="1">Uncharacterized protein</fullName>
    </submittedName>
</protein>
<keyword evidence="2" id="KW-1185">Reference proteome</keyword>
<dbReference type="Proteomes" id="UP001233999">
    <property type="component" value="Unassembled WGS sequence"/>
</dbReference>
<dbReference type="EMBL" id="JASPKZ010009807">
    <property type="protein sequence ID" value="KAJ9576163.1"/>
    <property type="molecule type" value="Genomic_DNA"/>
</dbReference>